<reference evidence="2" key="1">
    <citation type="submission" date="2022-09" db="EMBL/GenBank/DDBJ databases">
        <title>Diverse halophilic archaea isolated from saline environments.</title>
        <authorList>
            <person name="Cui H.-L."/>
        </authorList>
    </citation>
    <scope>NUCLEOTIDE SEQUENCE</scope>
    <source>
        <strain evidence="2">ZS-35-S2</strain>
    </source>
</reference>
<dbReference type="NCBIfam" id="TIGR00778">
    <property type="entry name" value="ahpD_dom"/>
    <property type="match status" value="1"/>
</dbReference>
<name>A0A9E7UB22_9EURY</name>
<dbReference type="InterPro" id="IPR029032">
    <property type="entry name" value="AhpD-like"/>
</dbReference>
<evidence type="ECO:0000313" key="3">
    <source>
        <dbReference type="Proteomes" id="UP001057580"/>
    </source>
</evidence>
<proteinExistence type="predicted"/>
<dbReference type="KEGG" id="ssai:N0B31_00470"/>
<evidence type="ECO:0000259" key="1">
    <source>
        <dbReference type="Pfam" id="PF02627"/>
    </source>
</evidence>
<evidence type="ECO:0000313" key="2">
    <source>
        <dbReference type="EMBL" id="UWM54768.1"/>
    </source>
</evidence>
<keyword evidence="3" id="KW-1185">Reference proteome</keyword>
<dbReference type="Proteomes" id="UP001057580">
    <property type="component" value="Chromosome"/>
</dbReference>
<dbReference type="InterPro" id="IPR003779">
    <property type="entry name" value="CMD-like"/>
</dbReference>
<dbReference type="EMBL" id="CP104003">
    <property type="protein sequence ID" value="UWM54768.1"/>
    <property type="molecule type" value="Genomic_DNA"/>
</dbReference>
<gene>
    <name evidence="2" type="ORF">N0B31_00470</name>
</gene>
<feature type="domain" description="Carboxymuconolactone decarboxylase-like" evidence="1">
    <location>
        <begin position="38"/>
        <end position="112"/>
    </location>
</feature>
<dbReference type="SUPFAM" id="SSF69118">
    <property type="entry name" value="AhpD-like"/>
    <property type="match status" value="1"/>
</dbReference>
<organism evidence="2 3">
    <name type="scientific">Salinirubellus salinus</name>
    <dbReference type="NCBI Taxonomy" id="1364945"/>
    <lineage>
        <taxon>Archaea</taxon>
        <taxon>Methanobacteriati</taxon>
        <taxon>Methanobacteriota</taxon>
        <taxon>Stenosarchaea group</taxon>
        <taxon>Halobacteria</taxon>
        <taxon>Halobacteriales</taxon>
        <taxon>Natronomonadaceae</taxon>
        <taxon>Salinirubellus</taxon>
    </lineage>
</organism>
<dbReference type="Pfam" id="PF02627">
    <property type="entry name" value="CMD"/>
    <property type="match status" value="1"/>
</dbReference>
<dbReference type="RefSeq" id="WP_260593756.1">
    <property type="nucleotide sequence ID" value="NZ_CP104003.1"/>
</dbReference>
<dbReference type="Gene3D" id="1.20.1290.10">
    <property type="entry name" value="AhpD-like"/>
    <property type="match status" value="1"/>
</dbReference>
<dbReference type="AlphaFoldDB" id="A0A9E7UB22"/>
<protein>
    <submittedName>
        <fullName evidence="2">Carboxymuconolactone decarboxylase family protein</fullName>
    </submittedName>
</protein>
<accession>A0A9E7UB22</accession>
<sequence length="139" mass="15848">MASKSETRDVDVVREDIEETLGFVPGFWELNDEDLVNEWPNFKRHTIEETAIPPKYKEFIGLAVAANLKCPYCQEFHMGAAKLHGATDEELREVAYLASFTARYSAILHGMNYDIDTFSEEFARIGDHMEQHMDAAADD</sequence>
<dbReference type="GO" id="GO:0051920">
    <property type="term" value="F:peroxiredoxin activity"/>
    <property type="evidence" value="ECO:0007669"/>
    <property type="project" value="InterPro"/>
</dbReference>
<dbReference type="InterPro" id="IPR004675">
    <property type="entry name" value="AhpD_core"/>
</dbReference>
<dbReference type="GeneID" id="74940850"/>
<dbReference type="PANTHER" id="PTHR33930">
    <property type="entry name" value="ALKYL HYDROPEROXIDE REDUCTASE AHPD"/>
    <property type="match status" value="1"/>
</dbReference>
<dbReference type="PANTHER" id="PTHR33930:SF2">
    <property type="entry name" value="BLR3452 PROTEIN"/>
    <property type="match status" value="1"/>
</dbReference>